<proteinExistence type="inferred from homology"/>
<evidence type="ECO:0000256" key="4">
    <source>
        <dbReference type="SAM" id="MobiDB-lite"/>
    </source>
</evidence>
<dbReference type="AlphaFoldDB" id="A0A151NSW7"/>
<keyword evidence="3" id="KW-0551">Lipid droplet</keyword>
<dbReference type="GO" id="GO:0005811">
    <property type="term" value="C:lipid droplet"/>
    <property type="evidence" value="ECO:0007669"/>
    <property type="project" value="UniProtKB-SubCell"/>
</dbReference>
<comment type="similarity">
    <text evidence="2">Belongs to the perilipin family.</text>
</comment>
<dbReference type="GO" id="GO:0005829">
    <property type="term" value="C:cytosol"/>
    <property type="evidence" value="ECO:0007669"/>
    <property type="project" value="TreeGrafter"/>
</dbReference>
<keyword evidence="6" id="KW-1185">Reference proteome</keyword>
<sequence length="333" mass="34586">MASESDTVPGHLAVLPLLNSACQLAAFTYADLHGFHPLLGILLDLLERGLQALAEAATAGAAPILQRLEAPVAALISFVLRGLEEVAALVTVPEQLADEVPGSRASTMLLQASMLEATGGAEETAGWTEGDAPAEAVSDLGTVGVVSAPGAKAAPSWAEGDVTCSLPAAVNEEAKELMPRQTSGATDGTSGWLQVLLAAAVRLAWGSASGLWRILRKALALLLQWALVLRSRLRRALAALAKKGSSNVQPPAGTPQDAQPVGLPERTQSSSDAVSHQEHTASSEEEGESVEQSTRAERRGTGDWFAPGWEGLSATTDPGQPRSQDPSTSEEEK</sequence>
<dbReference type="PANTHER" id="PTHR14024:SF54">
    <property type="entry name" value="PERILIPIN-2-LIKE"/>
    <property type="match status" value="1"/>
</dbReference>
<evidence type="ECO:0000313" key="6">
    <source>
        <dbReference type="Proteomes" id="UP000050525"/>
    </source>
</evidence>
<dbReference type="KEGG" id="amj:109282916"/>
<dbReference type="STRING" id="8496.A0A151NSW7"/>
<dbReference type="GO" id="GO:0010890">
    <property type="term" value="P:positive regulation of triglyceride storage"/>
    <property type="evidence" value="ECO:0007669"/>
    <property type="project" value="TreeGrafter"/>
</dbReference>
<dbReference type="GO" id="GO:0019915">
    <property type="term" value="P:lipid storage"/>
    <property type="evidence" value="ECO:0007669"/>
    <property type="project" value="TreeGrafter"/>
</dbReference>
<dbReference type="Pfam" id="PF03036">
    <property type="entry name" value="Perilipin"/>
    <property type="match status" value="1"/>
</dbReference>
<evidence type="ECO:0000313" key="5">
    <source>
        <dbReference type="EMBL" id="KYO39957.1"/>
    </source>
</evidence>
<reference evidence="5 6" key="1">
    <citation type="journal article" date="2012" name="Genome Biol.">
        <title>Sequencing three crocodilian genomes to illuminate the evolution of archosaurs and amniotes.</title>
        <authorList>
            <person name="St John J.A."/>
            <person name="Braun E.L."/>
            <person name="Isberg S.R."/>
            <person name="Miles L.G."/>
            <person name="Chong A.Y."/>
            <person name="Gongora J."/>
            <person name="Dalzell P."/>
            <person name="Moran C."/>
            <person name="Bed'hom B."/>
            <person name="Abzhanov A."/>
            <person name="Burgess S.C."/>
            <person name="Cooksey A.M."/>
            <person name="Castoe T.A."/>
            <person name="Crawford N.G."/>
            <person name="Densmore L.D."/>
            <person name="Drew J.C."/>
            <person name="Edwards S.V."/>
            <person name="Faircloth B.C."/>
            <person name="Fujita M.K."/>
            <person name="Greenwold M.J."/>
            <person name="Hoffmann F.G."/>
            <person name="Howard J.M."/>
            <person name="Iguchi T."/>
            <person name="Janes D.E."/>
            <person name="Khan S.Y."/>
            <person name="Kohno S."/>
            <person name="de Koning A.J."/>
            <person name="Lance S.L."/>
            <person name="McCarthy F.M."/>
            <person name="McCormack J.E."/>
            <person name="Merchant M.E."/>
            <person name="Peterson D.G."/>
            <person name="Pollock D.D."/>
            <person name="Pourmand N."/>
            <person name="Raney B.J."/>
            <person name="Roessler K.A."/>
            <person name="Sanford J.R."/>
            <person name="Sawyer R.H."/>
            <person name="Schmidt C.J."/>
            <person name="Triplett E.W."/>
            <person name="Tuberville T.D."/>
            <person name="Venegas-Anaya M."/>
            <person name="Howard J.T."/>
            <person name="Jarvis E.D."/>
            <person name="Guillette L.J.Jr."/>
            <person name="Glenn T.C."/>
            <person name="Green R.E."/>
            <person name="Ray D.A."/>
        </authorList>
    </citation>
    <scope>NUCLEOTIDE SEQUENCE [LARGE SCALE GENOMIC DNA]</scope>
    <source>
        <strain evidence="5">KSC_2009_1</strain>
    </source>
</reference>
<feature type="region of interest" description="Disordered" evidence="4">
    <location>
        <begin position="242"/>
        <end position="333"/>
    </location>
</feature>
<dbReference type="PANTHER" id="PTHR14024">
    <property type="entry name" value="PERILIPIN"/>
    <property type="match status" value="1"/>
</dbReference>
<name>A0A151NSW7_ALLMI</name>
<evidence type="ECO:0000256" key="3">
    <source>
        <dbReference type="ARBA" id="ARBA00022677"/>
    </source>
</evidence>
<dbReference type="EMBL" id="AKHW03002142">
    <property type="protein sequence ID" value="KYO39957.1"/>
    <property type="molecule type" value="Genomic_DNA"/>
</dbReference>
<comment type="subcellular location">
    <subcellularLocation>
        <location evidence="1">Lipid droplet</location>
    </subcellularLocation>
</comment>
<feature type="compositionally biased region" description="Polar residues" evidence="4">
    <location>
        <begin position="313"/>
        <end position="327"/>
    </location>
</feature>
<organism evidence="5 6">
    <name type="scientific">Alligator mississippiensis</name>
    <name type="common">American alligator</name>
    <dbReference type="NCBI Taxonomy" id="8496"/>
    <lineage>
        <taxon>Eukaryota</taxon>
        <taxon>Metazoa</taxon>
        <taxon>Chordata</taxon>
        <taxon>Craniata</taxon>
        <taxon>Vertebrata</taxon>
        <taxon>Euteleostomi</taxon>
        <taxon>Archelosauria</taxon>
        <taxon>Archosauria</taxon>
        <taxon>Crocodylia</taxon>
        <taxon>Alligatoridae</taxon>
        <taxon>Alligatorinae</taxon>
        <taxon>Alligator</taxon>
    </lineage>
</organism>
<accession>A0A151NSW7</accession>
<dbReference type="Proteomes" id="UP000050525">
    <property type="component" value="Unassembled WGS sequence"/>
</dbReference>
<evidence type="ECO:0000256" key="1">
    <source>
        <dbReference type="ARBA" id="ARBA00004502"/>
    </source>
</evidence>
<gene>
    <name evidence="5" type="ORF">Y1Q_0004461</name>
</gene>
<dbReference type="InterPro" id="IPR004279">
    <property type="entry name" value="Perilipin"/>
</dbReference>
<comment type="caution">
    <text evidence="5">The sequence shown here is derived from an EMBL/GenBank/DDBJ whole genome shotgun (WGS) entry which is preliminary data.</text>
</comment>
<protein>
    <submittedName>
        <fullName evidence="5">Uncharacterized protein</fullName>
    </submittedName>
</protein>
<evidence type="ECO:0000256" key="2">
    <source>
        <dbReference type="ARBA" id="ARBA00006311"/>
    </source>
</evidence>